<evidence type="ECO:0000313" key="1">
    <source>
        <dbReference type="EMBL" id="QMW22209.1"/>
    </source>
</evidence>
<name>A0A7G5IFR7_9SPHN</name>
<dbReference type="Proteomes" id="UP000515292">
    <property type="component" value="Chromosome"/>
</dbReference>
<accession>A0A7G5IFR7</accession>
<organism evidence="1 2">
    <name type="scientific">Sandaracinobacteroides saxicola</name>
    <dbReference type="NCBI Taxonomy" id="2759707"/>
    <lineage>
        <taxon>Bacteria</taxon>
        <taxon>Pseudomonadati</taxon>
        <taxon>Pseudomonadota</taxon>
        <taxon>Alphaproteobacteria</taxon>
        <taxon>Sphingomonadales</taxon>
        <taxon>Sphingosinicellaceae</taxon>
        <taxon>Sandaracinobacteroides</taxon>
    </lineage>
</organism>
<dbReference type="RefSeq" id="WP_182295054.1">
    <property type="nucleotide sequence ID" value="NZ_CP059851.1"/>
</dbReference>
<dbReference type="AlphaFoldDB" id="A0A7G5IFR7"/>
<reference evidence="1 2" key="1">
    <citation type="submission" date="2020-07" db="EMBL/GenBank/DDBJ databases">
        <title>Complete genome sequence for Sandaracinobacter sp. M6.</title>
        <authorList>
            <person name="Tang Y."/>
            <person name="Liu Q."/>
            <person name="Guo Z."/>
            <person name="Lei P."/>
            <person name="Huang B."/>
        </authorList>
    </citation>
    <scope>NUCLEOTIDE SEQUENCE [LARGE SCALE GENOMIC DNA]</scope>
    <source>
        <strain evidence="1 2">M6</strain>
    </source>
</reference>
<protein>
    <submittedName>
        <fullName evidence="1">Uncharacterized protein</fullName>
    </submittedName>
</protein>
<dbReference type="EMBL" id="CP059851">
    <property type="protein sequence ID" value="QMW22209.1"/>
    <property type="molecule type" value="Genomic_DNA"/>
</dbReference>
<proteinExistence type="predicted"/>
<gene>
    <name evidence="1" type="ORF">H3309_12660</name>
</gene>
<evidence type="ECO:0000313" key="2">
    <source>
        <dbReference type="Proteomes" id="UP000515292"/>
    </source>
</evidence>
<dbReference type="KEGG" id="sand:H3309_12660"/>
<keyword evidence="2" id="KW-1185">Reference proteome</keyword>
<sequence length="232" mass="26837">MTFTGKADDHERNHDNVLEEYNAFMLHVKMRLTAFSDSINELESNPQHPDIWKNFEFCYLQLRKICECVALATLTCHRHLMQENVQTLESEWHAKNILKALLRDRPGCFPIAVRFEPDADTGCRHLAPIDEALSFKDFSEIYGRIGSRLHVRELRKILKNKLDPFELTELKGWHQSIVSLLNCHMIQLFENGAVLVAFLHIGDERTVECWWAEANGPFMAGGRIYGLPVDDE</sequence>